<dbReference type="PANTHER" id="PTHR45826:SF8">
    <property type="entry name" value="CATIONIC AMINO ACID TRANSPORTER"/>
    <property type="match status" value="1"/>
</dbReference>
<evidence type="ECO:0000313" key="12">
    <source>
        <dbReference type="Proteomes" id="UP000712281"/>
    </source>
</evidence>
<feature type="region of interest" description="Disordered" evidence="9">
    <location>
        <begin position="1"/>
        <end position="22"/>
    </location>
</feature>
<comment type="subcellular location">
    <subcellularLocation>
        <location evidence="1">Cell membrane</location>
        <topology evidence="1">Multi-pass membrane protein</topology>
    </subcellularLocation>
</comment>
<proteinExistence type="inferred from homology"/>
<keyword evidence="7 10" id="KW-0472">Membrane</keyword>
<comment type="caution">
    <text evidence="11">The sequence shown here is derived from an EMBL/GenBank/DDBJ whole genome shotgun (WGS) entry which is preliminary data.</text>
</comment>
<evidence type="ECO:0000256" key="7">
    <source>
        <dbReference type="ARBA" id="ARBA00023136"/>
    </source>
</evidence>
<feature type="transmembrane region" description="Helical" evidence="10">
    <location>
        <begin position="223"/>
        <end position="246"/>
    </location>
</feature>
<dbReference type="FunFam" id="1.20.1740.10:FF:000041">
    <property type="entry name" value="Amino acid permease, putative"/>
    <property type="match status" value="1"/>
</dbReference>
<evidence type="ECO:0000256" key="3">
    <source>
        <dbReference type="ARBA" id="ARBA00022475"/>
    </source>
</evidence>
<evidence type="ECO:0000256" key="10">
    <source>
        <dbReference type="SAM" id="Phobius"/>
    </source>
</evidence>
<dbReference type="PIRSF" id="PIRSF006060">
    <property type="entry name" value="AA_transporter"/>
    <property type="match status" value="1"/>
</dbReference>
<evidence type="ECO:0000313" key="11">
    <source>
        <dbReference type="EMBL" id="KAF2577370.1"/>
    </source>
</evidence>
<dbReference type="GO" id="GO:0005886">
    <property type="term" value="C:plasma membrane"/>
    <property type="evidence" value="ECO:0007669"/>
    <property type="project" value="UniProtKB-SubCell"/>
</dbReference>
<dbReference type="PANTHER" id="PTHR45826">
    <property type="entry name" value="POLYAMINE TRANSPORTER PUT1"/>
    <property type="match status" value="1"/>
</dbReference>
<keyword evidence="4 10" id="KW-0812">Transmembrane</keyword>
<evidence type="ECO:0000256" key="2">
    <source>
        <dbReference type="ARBA" id="ARBA00022448"/>
    </source>
</evidence>
<evidence type="ECO:0000256" key="6">
    <source>
        <dbReference type="ARBA" id="ARBA00022989"/>
    </source>
</evidence>
<keyword evidence="5" id="KW-0769">Symport</keyword>
<evidence type="ECO:0008006" key="13">
    <source>
        <dbReference type="Google" id="ProtNLM"/>
    </source>
</evidence>
<dbReference type="Pfam" id="PF13520">
    <property type="entry name" value="AA_permease_2"/>
    <property type="match status" value="2"/>
</dbReference>
<feature type="transmembrane region" description="Helical" evidence="10">
    <location>
        <begin position="423"/>
        <end position="440"/>
    </location>
</feature>
<evidence type="ECO:0000256" key="4">
    <source>
        <dbReference type="ARBA" id="ARBA00022692"/>
    </source>
</evidence>
<reference evidence="11" key="1">
    <citation type="submission" date="2019-12" db="EMBL/GenBank/DDBJ databases">
        <title>Genome sequencing and annotation of Brassica cretica.</title>
        <authorList>
            <person name="Studholme D.J."/>
            <person name="Sarris P.F."/>
        </authorList>
    </citation>
    <scope>NUCLEOTIDE SEQUENCE</scope>
    <source>
        <strain evidence="11">PFS-001/15</strain>
        <tissue evidence="11">Leaf</tissue>
    </source>
</reference>
<feature type="transmembrane region" description="Helical" evidence="10">
    <location>
        <begin position="54"/>
        <end position="73"/>
    </location>
</feature>
<evidence type="ECO:0000256" key="5">
    <source>
        <dbReference type="ARBA" id="ARBA00022847"/>
    </source>
</evidence>
<feature type="transmembrane region" description="Helical" evidence="10">
    <location>
        <begin position="28"/>
        <end position="47"/>
    </location>
</feature>
<sequence length="534" mass="59107">METTETSRVSHELPVTTTDSSGSTAKKLTLVPLIFLIYFEVAGGPFGEEPAVQAAGPLLAILGFLIFPFIWSVPEALITAELSTAFPGNGGFVIWAHRAFGAFVGSMMGSLKYLSGVINVASFPVLCVTYLEKLFPVLESGWPRNVCIFASTVVLSFLNYTGLAIVGYAAVVLGLVSLSPFLVMSAMAIPKIQPHRWGWPRNVCIFASTVVLSFLNYTGLAIVGYAAVVLGLVSLSPFLVMSAMAIPKIQPHRWGSLGDKQKDWNLYFNTLFWNLNFWDNVSTLAGEVDNPQKTFPLALLVAVIFTCVAYLIPLLAVTGAVSVDQSRWETGFHAEAAEMIAGTWLKIWIEIGAVLSSIGLFEAQLSSSAYQLEGMAELGFLPKFFGVRSKWFNTPWVGILLSALMSLGLSYMDFTDIISSANFLYTLGMYLEFASFLWLRKKLPELKRPYRVPLNIPGLVIMCLVPSAFLMLIIVFATKIVYLICGLMTVGSVGWYFLINYFREKKIFEFNQDVDHLDYVNEEQRPKHEEDHDS</sequence>
<dbReference type="GO" id="GO:0015293">
    <property type="term" value="F:symporter activity"/>
    <property type="evidence" value="ECO:0007669"/>
    <property type="project" value="UniProtKB-KW"/>
</dbReference>
<evidence type="ECO:0000256" key="1">
    <source>
        <dbReference type="ARBA" id="ARBA00004651"/>
    </source>
</evidence>
<dbReference type="Proteomes" id="UP000712281">
    <property type="component" value="Unassembled WGS sequence"/>
</dbReference>
<dbReference type="AlphaFoldDB" id="A0A8S9J4T7"/>
<feature type="transmembrane region" description="Helical" evidence="10">
    <location>
        <begin position="297"/>
        <end position="317"/>
    </location>
</feature>
<dbReference type="EMBL" id="QGKW02001660">
    <property type="protein sequence ID" value="KAF2577370.1"/>
    <property type="molecule type" value="Genomic_DNA"/>
</dbReference>
<keyword evidence="2" id="KW-0813">Transport</keyword>
<keyword evidence="3" id="KW-1003">Cell membrane</keyword>
<dbReference type="InterPro" id="IPR002293">
    <property type="entry name" value="AA/rel_permease1"/>
</dbReference>
<feature type="transmembrane region" description="Helical" evidence="10">
    <location>
        <begin position="480"/>
        <end position="499"/>
    </location>
</feature>
<dbReference type="InterPro" id="IPR044566">
    <property type="entry name" value="RMV1-like"/>
</dbReference>
<keyword evidence="6 10" id="KW-1133">Transmembrane helix</keyword>
<protein>
    <recommendedName>
        <fullName evidence="13">Amino acid permease/ SLC12A domain-containing protein</fullName>
    </recommendedName>
</protein>
<comment type="similarity">
    <text evidence="8">Belongs to the amino acid-polyamine-organocation (APC) superfamily. Polyamine:cation symporter (PHS) (TC 2.A.3.12) family.</text>
</comment>
<gene>
    <name evidence="11" type="ORF">F2Q68_00002928</name>
</gene>
<evidence type="ECO:0000256" key="9">
    <source>
        <dbReference type="SAM" id="MobiDB-lite"/>
    </source>
</evidence>
<dbReference type="Gene3D" id="1.20.1740.10">
    <property type="entry name" value="Amino acid/polyamine transporter I"/>
    <property type="match status" value="2"/>
</dbReference>
<dbReference type="GO" id="GO:0015203">
    <property type="term" value="F:polyamine transmembrane transporter activity"/>
    <property type="evidence" value="ECO:0007669"/>
    <property type="project" value="UniProtKB-ARBA"/>
</dbReference>
<organism evidence="11 12">
    <name type="scientific">Brassica cretica</name>
    <name type="common">Mustard</name>
    <dbReference type="NCBI Taxonomy" id="69181"/>
    <lineage>
        <taxon>Eukaryota</taxon>
        <taxon>Viridiplantae</taxon>
        <taxon>Streptophyta</taxon>
        <taxon>Embryophyta</taxon>
        <taxon>Tracheophyta</taxon>
        <taxon>Spermatophyta</taxon>
        <taxon>Magnoliopsida</taxon>
        <taxon>eudicotyledons</taxon>
        <taxon>Gunneridae</taxon>
        <taxon>Pentapetalae</taxon>
        <taxon>rosids</taxon>
        <taxon>malvids</taxon>
        <taxon>Brassicales</taxon>
        <taxon>Brassicaceae</taxon>
        <taxon>Brassiceae</taxon>
        <taxon>Brassica</taxon>
    </lineage>
</organism>
<name>A0A8S9J4T7_BRACR</name>
<feature type="transmembrane region" description="Helical" evidence="10">
    <location>
        <begin position="391"/>
        <end position="411"/>
    </location>
</feature>
<feature type="transmembrane region" description="Helical" evidence="10">
    <location>
        <begin position="452"/>
        <end position="474"/>
    </location>
</feature>
<evidence type="ECO:0000256" key="8">
    <source>
        <dbReference type="ARBA" id="ARBA00024041"/>
    </source>
</evidence>
<accession>A0A8S9J4T7</accession>